<reference evidence="2" key="1">
    <citation type="submission" date="2021-02" db="EMBL/GenBank/DDBJ databases">
        <authorList>
            <person name="Nowell W R."/>
        </authorList>
    </citation>
    <scope>NUCLEOTIDE SEQUENCE</scope>
</reference>
<dbReference type="PROSITE" id="PS51996">
    <property type="entry name" value="TR_MART"/>
    <property type="match status" value="1"/>
</dbReference>
<dbReference type="EMBL" id="CAJNOG010000002">
    <property type="protein sequence ID" value="CAF0723112.1"/>
    <property type="molecule type" value="Genomic_DNA"/>
</dbReference>
<gene>
    <name evidence="2" type="ORF">JYZ213_LOCUS487</name>
    <name evidence="3" type="ORF">OXD698_LOCUS31916</name>
</gene>
<comment type="caution">
    <text evidence="2">The sequence shown here is derived from an EMBL/GenBank/DDBJ whole genome shotgun (WGS) entry which is preliminary data.</text>
</comment>
<protein>
    <submittedName>
        <fullName evidence="2">Uncharacterized protein</fullName>
    </submittedName>
</protein>
<dbReference type="Gene3D" id="3.90.176.10">
    <property type="entry name" value="Toxin ADP-ribosyltransferase, Chain A, domain 1"/>
    <property type="match status" value="1"/>
</dbReference>
<dbReference type="SUPFAM" id="SSF53474">
    <property type="entry name" value="alpha/beta-Hydrolases"/>
    <property type="match status" value="1"/>
</dbReference>
<dbReference type="Pfam" id="PF12796">
    <property type="entry name" value="Ank_2"/>
    <property type="match status" value="1"/>
</dbReference>
<dbReference type="PROSITE" id="PS50297">
    <property type="entry name" value="ANK_REP_REGION"/>
    <property type="match status" value="1"/>
</dbReference>
<dbReference type="PROSITE" id="PS50088">
    <property type="entry name" value="ANK_REPEAT"/>
    <property type="match status" value="1"/>
</dbReference>
<dbReference type="SUPFAM" id="SSF48403">
    <property type="entry name" value="Ankyrin repeat"/>
    <property type="match status" value="1"/>
</dbReference>
<dbReference type="Gene3D" id="1.25.40.20">
    <property type="entry name" value="Ankyrin repeat-containing domain"/>
    <property type="match status" value="1"/>
</dbReference>
<dbReference type="InterPro" id="IPR002110">
    <property type="entry name" value="Ankyrin_rpt"/>
</dbReference>
<evidence type="ECO:0000313" key="3">
    <source>
        <dbReference type="EMBL" id="CAF4040852.1"/>
    </source>
</evidence>
<dbReference type="AlphaFoldDB" id="A0A813MVP8"/>
<dbReference type="SUPFAM" id="SSF56399">
    <property type="entry name" value="ADP-ribosylation"/>
    <property type="match status" value="1"/>
</dbReference>
<evidence type="ECO:0000313" key="4">
    <source>
        <dbReference type="Proteomes" id="UP000663845"/>
    </source>
</evidence>
<dbReference type="Gene3D" id="3.40.50.1820">
    <property type="entry name" value="alpha/beta hydrolase"/>
    <property type="match status" value="1"/>
</dbReference>
<dbReference type="InterPro" id="IPR036770">
    <property type="entry name" value="Ankyrin_rpt-contain_sf"/>
</dbReference>
<sequence length="519" mass="60871">MFIINIPLVLASLVEYDYPHLEEYYQKLRLMDKPSLILWGRQDQVYTAEGAEYFGQLLPKVKTIIFEDCDIVTRKMGNTLNNSADKKYQPSPFEVMWREKREQAMLFKYVPGQASDFYFYCRNGEFDKVLEVINAENALSIEQLNEVQPNGSTALHTATYYGHRDIVKLLLDRNCPRSTLNKFGRTAYEEAQSPEMKQLFERPDFPDRFHELDTAQVIDIYLPEEDNANPAINETQDFVQVFKTDAEIFEYSLNTETIAMWFKYFTWFTHKFHTFIERDDFHIDQSDLYKHEDFQQFLKNNLTDPDHYQITTKSINEARQRKSIEPLITLYTNEYAGFYQPFNQQLARSTNDAQKRSHLCDRFILEFHTHHHELKKRAFTGIIYRGATLSITDLMVYERARFSAPPGVLGLKAFTSTSTDPLVALVFATRNPPTDDKKNVLFIFEVLKVTPTIFGIEDISQYTHEHEVLVLPGNLFIVTNIQEDRNLKVTKIYLRHWNVPITFWAKLKHTFQAGQTNVL</sequence>
<accession>A0A813MVP8</accession>
<dbReference type="SMART" id="SM00248">
    <property type="entry name" value="ANK"/>
    <property type="match status" value="1"/>
</dbReference>
<organism evidence="2 4">
    <name type="scientific">Adineta steineri</name>
    <dbReference type="NCBI Taxonomy" id="433720"/>
    <lineage>
        <taxon>Eukaryota</taxon>
        <taxon>Metazoa</taxon>
        <taxon>Spiralia</taxon>
        <taxon>Gnathifera</taxon>
        <taxon>Rotifera</taxon>
        <taxon>Eurotatoria</taxon>
        <taxon>Bdelloidea</taxon>
        <taxon>Adinetida</taxon>
        <taxon>Adinetidae</taxon>
        <taxon>Adineta</taxon>
    </lineage>
</organism>
<dbReference type="Proteomes" id="UP000663844">
    <property type="component" value="Unassembled WGS sequence"/>
</dbReference>
<dbReference type="Proteomes" id="UP000663845">
    <property type="component" value="Unassembled WGS sequence"/>
</dbReference>
<dbReference type="EMBL" id="CAJOAZ010004039">
    <property type="protein sequence ID" value="CAF4040852.1"/>
    <property type="molecule type" value="Genomic_DNA"/>
</dbReference>
<feature type="repeat" description="ANK" evidence="1">
    <location>
        <begin position="150"/>
        <end position="182"/>
    </location>
</feature>
<keyword evidence="1" id="KW-0040">ANK repeat</keyword>
<evidence type="ECO:0000313" key="2">
    <source>
        <dbReference type="EMBL" id="CAF0723112.1"/>
    </source>
</evidence>
<name>A0A813MVP8_9BILA</name>
<proteinExistence type="predicted"/>
<dbReference type="InterPro" id="IPR029058">
    <property type="entry name" value="AB_hydrolase_fold"/>
</dbReference>
<evidence type="ECO:0000256" key="1">
    <source>
        <dbReference type="PROSITE-ProRule" id="PRU00023"/>
    </source>
</evidence>